<dbReference type="GO" id="GO:0030435">
    <property type="term" value="P:sporulation resulting in formation of a cellular spore"/>
    <property type="evidence" value="ECO:0007669"/>
    <property type="project" value="UniProtKB-KW"/>
</dbReference>
<dbReference type="RefSeq" id="WP_091729639.1">
    <property type="nucleotide sequence ID" value="NZ_FNQE01000016.1"/>
</dbReference>
<keyword evidence="5" id="KW-0749">Sporulation</keyword>
<name>A0A1H3PSK7_9FIRM</name>
<dbReference type="CDD" id="cd06583">
    <property type="entry name" value="PGRP"/>
    <property type="match status" value="1"/>
</dbReference>
<dbReference type="InterPro" id="IPR036505">
    <property type="entry name" value="Amidase/PGRP_sf"/>
</dbReference>
<keyword evidence="10" id="KW-1185">Reference proteome</keyword>
<keyword evidence="7" id="KW-0961">Cell wall biogenesis/degradation</keyword>
<evidence type="ECO:0000256" key="1">
    <source>
        <dbReference type="ARBA" id="ARBA00001561"/>
    </source>
</evidence>
<dbReference type="STRING" id="415015.SAMN05660462_01615"/>
<dbReference type="PANTHER" id="PTHR30417:SF11">
    <property type="entry name" value="N-ACETYLMURAMOYL-L-ALANINE AMIDASE XLYA"/>
    <property type="match status" value="1"/>
</dbReference>
<evidence type="ECO:0000256" key="5">
    <source>
        <dbReference type="ARBA" id="ARBA00022969"/>
    </source>
</evidence>
<dbReference type="GO" id="GO:0009254">
    <property type="term" value="P:peptidoglycan turnover"/>
    <property type="evidence" value="ECO:0007669"/>
    <property type="project" value="TreeGrafter"/>
</dbReference>
<sequence length="213" mass="24464">MLYQIQHIPKDTAYNKRPGVAMEPSYLTIHSTGNPSSTAINERNWLTNPENTKTASWHIVVDENVAIEAIPTSEMAWHAGDGKNGKGNRESISIEICESGNRKKTVGNAAKLAAKILYENGWGVERLKRHYDWSGKHCPKIFSDNNWEEWYRFKDIVSYELEQLFISPWAKDAVDWATSPDVNITDGSLLKEPLTLERMLTILHRYDKLRYKK</sequence>
<dbReference type="EMBL" id="FNQE01000016">
    <property type="protein sequence ID" value="SDZ03950.1"/>
    <property type="molecule type" value="Genomic_DNA"/>
</dbReference>
<evidence type="ECO:0000256" key="6">
    <source>
        <dbReference type="ARBA" id="ARBA00023287"/>
    </source>
</evidence>
<reference evidence="9 10" key="1">
    <citation type="submission" date="2016-10" db="EMBL/GenBank/DDBJ databases">
        <authorList>
            <person name="de Groot N.N."/>
        </authorList>
    </citation>
    <scope>NUCLEOTIDE SEQUENCE [LARGE SCALE GENOMIC DNA]</scope>
    <source>
        <strain evidence="9 10">DSM 21650</strain>
    </source>
</reference>
<protein>
    <recommendedName>
        <fullName evidence="3">N-acetylmuramoyl-L-alanine amidase</fullName>
        <ecNumber evidence="3">3.5.1.28</ecNumber>
    </recommendedName>
</protein>
<dbReference type="GO" id="GO:0071555">
    <property type="term" value="P:cell wall organization"/>
    <property type="evidence" value="ECO:0007669"/>
    <property type="project" value="UniProtKB-KW"/>
</dbReference>
<keyword evidence="4" id="KW-0378">Hydrolase</keyword>
<dbReference type="InterPro" id="IPR051206">
    <property type="entry name" value="NAMLAA_amidase_2"/>
</dbReference>
<accession>A0A1H3PSK7</accession>
<dbReference type="PANTHER" id="PTHR30417">
    <property type="entry name" value="N-ACETYLMURAMOYL-L-ALANINE AMIDASE AMID"/>
    <property type="match status" value="1"/>
</dbReference>
<evidence type="ECO:0000259" key="8">
    <source>
        <dbReference type="SMART" id="SM00644"/>
    </source>
</evidence>
<evidence type="ECO:0000256" key="4">
    <source>
        <dbReference type="ARBA" id="ARBA00022801"/>
    </source>
</evidence>
<evidence type="ECO:0000313" key="10">
    <source>
        <dbReference type="Proteomes" id="UP000198625"/>
    </source>
</evidence>
<dbReference type="EC" id="3.5.1.28" evidence="3"/>
<dbReference type="Gene3D" id="3.40.80.10">
    <property type="entry name" value="Peptidoglycan recognition protein-like"/>
    <property type="match status" value="1"/>
</dbReference>
<keyword evidence="6" id="KW-0178">Competence</keyword>
<comment type="catalytic activity">
    <reaction evidence="1">
        <text>Hydrolyzes the link between N-acetylmuramoyl residues and L-amino acid residues in certain cell-wall glycopeptides.</text>
        <dbReference type="EC" id="3.5.1.28"/>
    </reaction>
</comment>
<dbReference type="Proteomes" id="UP000198625">
    <property type="component" value="Unassembled WGS sequence"/>
</dbReference>
<dbReference type="Pfam" id="PF01510">
    <property type="entry name" value="Amidase_2"/>
    <property type="match status" value="1"/>
</dbReference>
<comment type="similarity">
    <text evidence="2">Belongs to the N-acetylmuramoyl-L-alanine amidase 2 family.</text>
</comment>
<gene>
    <name evidence="9" type="ORF">SAMN05660462_01615</name>
</gene>
<dbReference type="GO" id="GO:0008745">
    <property type="term" value="F:N-acetylmuramoyl-L-alanine amidase activity"/>
    <property type="evidence" value="ECO:0007669"/>
    <property type="project" value="UniProtKB-EC"/>
</dbReference>
<proteinExistence type="inferred from homology"/>
<evidence type="ECO:0000256" key="2">
    <source>
        <dbReference type="ARBA" id="ARBA00007553"/>
    </source>
</evidence>
<evidence type="ECO:0000256" key="7">
    <source>
        <dbReference type="ARBA" id="ARBA00023316"/>
    </source>
</evidence>
<dbReference type="SUPFAM" id="SSF55846">
    <property type="entry name" value="N-acetylmuramoyl-L-alanine amidase-like"/>
    <property type="match status" value="1"/>
</dbReference>
<evidence type="ECO:0000256" key="3">
    <source>
        <dbReference type="ARBA" id="ARBA00011901"/>
    </source>
</evidence>
<feature type="domain" description="N-acetylmuramoyl-L-alanine amidase" evidence="8">
    <location>
        <begin position="13"/>
        <end position="141"/>
    </location>
</feature>
<dbReference type="GO" id="GO:0009253">
    <property type="term" value="P:peptidoglycan catabolic process"/>
    <property type="evidence" value="ECO:0007669"/>
    <property type="project" value="InterPro"/>
</dbReference>
<evidence type="ECO:0000313" key="9">
    <source>
        <dbReference type="EMBL" id="SDZ03950.1"/>
    </source>
</evidence>
<dbReference type="OrthoDB" id="9794294at2"/>
<dbReference type="GO" id="GO:0030420">
    <property type="term" value="P:establishment of competence for transformation"/>
    <property type="evidence" value="ECO:0007669"/>
    <property type="project" value="UniProtKB-KW"/>
</dbReference>
<dbReference type="InterPro" id="IPR002502">
    <property type="entry name" value="Amidase_domain"/>
</dbReference>
<dbReference type="SMART" id="SM00644">
    <property type="entry name" value="Ami_2"/>
    <property type="match status" value="1"/>
</dbReference>
<organism evidence="9 10">
    <name type="scientific">Proteiniborus ethanoligenes</name>
    <dbReference type="NCBI Taxonomy" id="415015"/>
    <lineage>
        <taxon>Bacteria</taxon>
        <taxon>Bacillati</taxon>
        <taxon>Bacillota</taxon>
        <taxon>Clostridia</taxon>
        <taxon>Eubacteriales</taxon>
        <taxon>Proteiniborus</taxon>
    </lineage>
</organism>
<dbReference type="AlphaFoldDB" id="A0A1H3PSK7"/>